<dbReference type="GO" id="GO:0003677">
    <property type="term" value="F:DNA binding"/>
    <property type="evidence" value="ECO:0007669"/>
    <property type="project" value="InterPro"/>
</dbReference>
<protein>
    <recommendedName>
        <fullName evidence="3">Transposase</fullName>
    </recommendedName>
</protein>
<evidence type="ECO:0000313" key="1">
    <source>
        <dbReference type="EMBL" id="QDU92266.1"/>
    </source>
</evidence>
<dbReference type="InterPro" id="IPR002514">
    <property type="entry name" value="Transposase_8"/>
</dbReference>
<reference evidence="1 2" key="1">
    <citation type="submission" date="2019-02" db="EMBL/GenBank/DDBJ databases">
        <title>Deep-cultivation of Planctomycetes and their phenomic and genomic characterization uncovers novel biology.</title>
        <authorList>
            <person name="Wiegand S."/>
            <person name="Jogler M."/>
            <person name="Boedeker C."/>
            <person name="Pinto D."/>
            <person name="Vollmers J."/>
            <person name="Rivas-Marin E."/>
            <person name="Kohn T."/>
            <person name="Peeters S.H."/>
            <person name="Heuer A."/>
            <person name="Rast P."/>
            <person name="Oberbeckmann S."/>
            <person name="Bunk B."/>
            <person name="Jeske O."/>
            <person name="Meyerdierks A."/>
            <person name="Storesund J.E."/>
            <person name="Kallscheuer N."/>
            <person name="Luecker S."/>
            <person name="Lage O.M."/>
            <person name="Pohl T."/>
            <person name="Merkel B.J."/>
            <person name="Hornburger P."/>
            <person name="Mueller R.-W."/>
            <person name="Bruemmer F."/>
            <person name="Labrenz M."/>
            <person name="Spormann A.M."/>
            <person name="Op den Camp H."/>
            <person name="Overmann J."/>
            <person name="Amann R."/>
            <person name="Jetten M.S.M."/>
            <person name="Mascher T."/>
            <person name="Medema M.H."/>
            <person name="Devos D.P."/>
            <person name="Kaster A.-K."/>
            <person name="Ovreas L."/>
            <person name="Rohde M."/>
            <person name="Galperin M.Y."/>
            <person name="Jogler C."/>
        </authorList>
    </citation>
    <scope>NUCLEOTIDE SEQUENCE [LARGE SCALE GENOMIC DNA]</scope>
    <source>
        <strain evidence="1 2">Pla85_3_4</strain>
    </source>
</reference>
<dbReference type="GO" id="GO:0004803">
    <property type="term" value="F:transposase activity"/>
    <property type="evidence" value="ECO:0007669"/>
    <property type="project" value="InterPro"/>
</dbReference>
<keyword evidence="2" id="KW-1185">Reference proteome</keyword>
<dbReference type="GO" id="GO:0006313">
    <property type="term" value="P:DNA transposition"/>
    <property type="evidence" value="ECO:0007669"/>
    <property type="project" value="InterPro"/>
</dbReference>
<evidence type="ECO:0000313" key="2">
    <source>
        <dbReference type="Proteomes" id="UP000317648"/>
    </source>
</evidence>
<gene>
    <name evidence="1" type="ORF">Pla8534_00110</name>
</gene>
<name>A0A518DKA3_9BACT</name>
<dbReference type="Pfam" id="PF01527">
    <property type="entry name" value="HTH_Tnp_1"/>
    <property type="match status" value="1"/>
</dbReference>
<dbReference type="NCBIfam" id="NF047593">
    <property type="entry name" value="IS66_ISAeme5_TnpA"/>
    <property type="match status" value="1"/>
</dbReference>
<dbReference type="AlphaFoldDB" id="A0A518DKA3"/>
<dbReference type="RefSeq" id="WP_145048060.1">
    <property type="nucleotide sequence ID" value="NZ_CP036433.1"/>
</dbReference>
<accession>A0A518DKA3</accession>
<dbReference type="EMBL" id="CP036433">
    <property type="protein sequence ID" value="QDU92266.1"/>
    <property type="molecule type" value="Genomic_DNA"/>
</dbReference>
<organism evidence="1 2">
    <name type="scientific">Lignipirellula cremea</name>
    <dbReference type="NCBI Taxonomy" id="2528010"/>
    <lineage>
        <taxon>Bacteria</taxon>
        <taxon>Pseudomonadati</taxon>
        <taxon>Planctomycetota</taxon>
        <taxon>Planctomycetia</taxon>
        <taxon>Pirellulales</taxon>
        <taxon>Pirellulaceae</taxon>
        <taxon>Lignipirellula</taxon>
    </lineage>
</organism>
<dbReference type="OrthoDB" id="8757337at2"/>
<dbReference type="KEGG" id="lcre:Pla8534_00110"/>
<proteinExistence type="predicted"/>
<evidence type="ECO:0008006" key="3">
    <source>
        <dbReference type="Google" id="ProtNLM"/>
    </source>
</evidence>
<sequence>MGRRLDEDREAFWRDVVERQAESGLTVAAFCRQEQISPPSFFAWRKKLTCREKPRFVPVTISAPASAANFEIRLKGGAVVTVPSEFDEASLRRLLQVVCAVERGDA</sequence>
<dbReference type="Proteomes" id="UP000317648">
    <property type="component" value="Chromosome"/>
</dbReference>